<keyword evidence="1" id="KW-1133">Transmembrane helix</keyword>
<dbReference type="Gene3D" id="3.40.50.410">
    <property type="entry name" value="von Willebrand factor, type A domain"/>
    <property type="match status" value="1"/>
</dbReference>
<reference evidence="3" key="1">
    <citation type="journal article" date="2019" name="Int. J. Syst. Evol. Microbiol.">
        <title>The Global Catalogue of Microorganisms (GCM) 10K type strain sequencing project: providing services to taxonomists for standard genome sequencing and annotation.</title>
        <authorList>
            <consortium name="The Broad Institute Genomics Platform"/>
            <consortium name="The Broad Institute Genome Sequencing Center for Infectious Disease"/>
            <person name="Wu L."/>
            <person name="Ma J."/>
        </authorList>
    </citation>
    <scope>NUCLEOTIDE SEQUENCE [LARGE SCALE GENOMIC DNA]</scope>
    <source>
        <strain evidence="3">JCM 9377</strain>
    </source>
</reference>
<evidence type="ECO:0000256" key="1">
    <source>
        <dbReference type="SAM" id="Phobius"/>
    </source>
</evidence>
<dbReference type="SUPFAM" id="SSF53300">
    <property type="entry name" value="vWA-like"/>
    <property type="match status" value="1"/>
</dbReference>
<dbReference type="InterPro" id="IPR036465">
    <property type="entry name" value="vWFA_dom_sf"/>
</dbReference>
<evidence type="ECO:0000313" key="2">
    <source>
        <dbReference type="EMBL" id="GAA3205689.1"/>
    </source>
</evidence>
<sequence>MDDTSTEPPKSDNSPSGVTVSTTYNFEVTDSPHSVLGNNNLIQWILNVPRAVWVLVSAVLTGILATGFGALYFGWFAPEFAPNYRTMFLVDASETTDSQGLSALTESLKKTMGNSGDEDFIGLRALGGECGVSANTRRLVPFGTGNRQQITDAAGRMSPSGKPTLVRGIVEAVADFSKPLHQKARQVDRIIVVARHGIDACDDDAAFVENEIRQRVSAAGLSLEFRFVGYKVPKIQRAGLERMAEAVKAPAPFHADTQADLDRALDHFANAEPILTGAQHMVDEFNTATGQVEQAVQEMVDGRPDIAAKTLGRAEKTAGGTGDLLDELAARARSPYGRDIKQRAEALRGRQERVLAAATDLLGAARAGSPLERGLAVFQQAADAYNTERTSMNRALSRLRGGLAGSS</sequence>
<proteinExistence type="predicted"/>
<keyword evidence="1" id="KW-0812">Transmembrane</keyword>
<dbReference type="EMBL" id="BAAAUV010000004">
    <property type="protein sequence ID" value="GAA3205689.1"/>
    <property type="molecule type" value="Genomic_DNA"/>
</dbReference>
<dbReference type="Proteomes" id="UP001501237">
    <property type="component" value="Unassembled WGS sequence"/>
</dbReference>
<accession>A0ABP6Q683</accession>
<gene>
    <name evidence="2" type="ORF">GCM10010468_20790</name>
</gene>
<feature type="transmembrane region" description="Helical" evidence="1">
    <location>
        <begin position="51"/>
        <end position="77"/>
    </location>
</feature>
<evidence type="ECO:0000313" key="3">
    <source>
        <dbReference type="Proteomes" id="UP001501237"/>
    </source>
</evidence>
<keyword evidence="3" id="KW-1185">Reference proteome</keyword>
<comment type="caution">
    <text evidence="2">The sequence shown here is derived from an EMBL/GenBank/DDBJ whole genome shotgun (WGS) entry which is preliminary data.</text>
</comment>
<evidence type="ECO:0008006" key="4">
    <source>
        <dbReference type="Google" id="ProtNLM"/>
    </source>
</evidence>
<name>A0ABP6Q683_9ACTN</name>
<organism evidence="2 3">
    <name type="scientific">Actinocorallia longicatena</name>
    <dbReference type="NCBI Taxonomy" id="111803"/>
    <lineage>
        <taxon>Bacteria</taxon>
        <taxon>Bacillati</taxon>
        <taxon>Actinomycetota</taxon>
        <taxon>Actinomycetes</taxon>
        <taxon>Streptosporangiales</taxon>
        <taxon>Thermomonosporaceae</taxon>
        <taxon>Actinocorallia</taxon>
    </lineage>
</organism>
<keyword evidence="1" id="KW-0472">Membrane</keyword>
<protein>
    <recommendedName>
        <fullName evidence="4">VWFA domain-containing protein</fullName>
    </recommendedName>
</protein>